<dbReference type="InterPro" id="IPR050769">
    <property type="entry name" value="NAT_camello-type"/>
</dbReference>
<evidence type="ECO:0000313" key="2">
    <source>
        <dbReference type="Ensembl" id="ENSMUNP00000029351.1"/>
    </source>
</evidence>
<dbReference type="PANTHER" id="PTHR13947">
    <property type="entry name" value="GNAT FAMILY N-ACETYLTRANSFERASE"/>
    <property type="match status" value="1"/>
</dbReference>
<keyword evidence="3" id="KW-1185">Reference proteome</keyword>
<reference evidence="2" key="2">
    <citation type="submission" date="2025-08" db="UniProtKB">
        <authorList>
            <consortium name="Ensembl"/>
        </authorList>
    </citation>
    <scope>IDENTIFICATION</scope>
</reference>
<proteinExistence type="predicted"/>
<organism evidence="2 3">
    <name type="scientific">Melopsittacus undulatus</name>
    <name type="common">Budgerigar</name>
    <name type="synonym">Psittacus undulatus</name>
    <dbReference type="NCBI Taxonomy" id="13146"/>
    <lineage>
        <taxon>Eukaryota</taxon>
        <taxon>Metazoa</taxon>
        <taxon>Chordata</taxon>
        <taxon>Craniata</taxon>
        <taxon>Vertebrata</taxon>
        <taxon>Euteleostomi</taxon>
        <taxon>Archelosauria</taxon>
        <taxon>Archosauria</taxon>
        <taxon>Dinosauria</taxon>
        <taxon>Saurischia</taxon>
        <taxon>Theropoda</taxon>
        <taxon>Coelurosauria</taxon>
        <taxon>Aves</taxon>
        <taxon>Neognathae</taxon>
        <taxon>Neoaves</taxon>
        <taxon>Telluraves</taxon>
        <taxon>Australaves</taxon>
        <taxon>Psittaciformes</taxon>
        <taxon>Psittaculidae</taxon>
        <taxon>Melopsittacus</taxon>
    </lineage>
</organism>
<name>A0A8V5GHD4_MELUD</name>
<reference evidence="2" key="3">
    <citation type="submission" date="2025-09" db="UniProtKB">
        <authorList>
            <consortium name="Ensembl"/>
        </authorList>
    </citation>
    <scope>IDENTIFICATION</scope>
</reference>
<dbReference type="PANTHER" id="PTHR13947:SF58">
    <property type="entry name" value="8B (PUTATIVE,_PSEUDO-RELATED"/>
    <property type="match status" value="1"/>
</dbReference>
<accession>A0A8V5GHD4</accession>
<dbReference type="Proteomes" id="UP000694405">
    <property type="component" value="Chromosome 7"/>
</dbReference>
<keyword evidence="1" id="KW-0808">Transferase</keyword>
<evidence type="ECO:0000256" key="1">
    <source>
        <dbReference type="ARBA" id="ARBA00022679"/>
    </source>
</evidence>
<sequence length="173" mass="18613">MASYRIRHYQDQDFEAVRSLFTRGMLEHSPAGYRHVLRSPRVQLQLLALFILVRAAGGSWLLALVLGLVIPATAAASLVQLQHPWHSCSIPGTTNSIPGTAAASLVLLQHPWHCCSIPGTAAASLALLQHPWYCCSIPGTAAASLAPLQHPWHSCSIPGTAAASLAQLQHPWH</sequence>
<dbReference type="AlphaFoldDB" id="A0A8V5GHD4"/>
<dbReference type="Ensembl" id="ENSMUNT00000027971.1">
    <property type="protein sequence ID" value="ENSMUNP00000029351.1"/>
    <property type="gene ID" value="ENSMUNG00000018974.1"/>
</dbReference>
<evidence type="ECO:0000313" key="3">
    <source>
        <dbReference type="Proteomes" id="UP000694405"/>
    </source>
</evidence>
<dbReference type="GO" id="GO:0008080">
    <property type="term" value="F:N-acetyltransferase activity"/>
    <property type="evidence" value="ECO:0007669"/>
    <property type="project" value="InterPro"/>
</dbReference>
<protein>
    <submittedName>
        <fullName evidence="2">Uncharacterized protein</fullName>
    </submittedName>
</protein>
<reference evidence="2" key="1">
    <citation type="submission" date="2020-03" db="EMBL/GenBank/DDBJ databases">
        <title>Melopsittacus undulatus (budgerigar) genome, bMelUnd1, maternal haplotype with Z.</title>
        <authorList>
            <person name="Gedman G."/>
            <person name="Mountcastle J."/>
            <person name="Haase B."/>
            <person name="Formenti G."/>
            <person name="Wright T."/>
            <person name="Apodaca J."/>
            <person name="Pelan S."/>
            <person name="Chow W."/>
            <person name="Rhie A."/>
            <person name="Howe K."/>
            <person name="Fedrigo O."/>
            <person name="Jarvis E.D."/>
        </authorList>
    </citation>
    <scope>NUCLEOTIDE SEQUENCE [LARGE SCALE GENOMIC DNA]</scope>
</reference>